<dbReference type="EMBL" id="FYEW01000004">
    <property type="protein sequence ID" value="SNC77622.1"/>
    <property type="molecule type" value="Genomic_DNA"/>
</dbReference>
<keyword evidence="2" id="KW-0540">Nuclease</keyword>
<dbReference type="AlphaFoldDB" id="A0A212UH95"/>
<keyword evidence="3" id="KW-1185">Reference proteome</keyword>
<reference evidence="3" key="1">
    <citation type="submission" date="2017-06" db="EMBL/GenBank/DDBJ databases">
        <authorList>
            <person name="Varghese N."/>
            <person name="Submissions S."/>
        </authorList>
    </citation>
    <scope>NUCLEOTIDE SEQUENCE [LARGE SCALE GENOMIC DNA]</scope>
    <source>
        <strain evidence="3">DSM 11116</strain>
    </source>
</reference>
<dbReference type="RefSeq" id="WP_088845609.1">
    <property type="nucleotide sequence ID" value="NZ_FYEW01000004.1"/>
</dbReference>
<dbReference type="Proteomes" id="UP000198131">
    <property type="component" value="Unassembled WGS sequence"/>
</dbReference>
<dbReference type="InterPro" id="IPR003615">
    <property type="entry name" value="HNH_nuc"/>
</dbReference>
<evidence type="ECO:0000259" key="1">
    <source>
        <dbReference type="Pfam" id="PF13395"/>
    </source>
</evidence>
<keyword evidence="2" id="KW-0378">Hydrolase</keyword>
<dbReference type="GO" id="GO:0004519">
    <property type="term" value="F:endonuclease activity"/>
    <property type="evidence" value="ECO:0007669"/>
    <property type="project" value="UniProtKB-KW"/>
</dbReference>
<sequence length="388" mass="44308">MKAISGEQILATILKHDSKVTSYKIALLRALNDLVLLYPDLAAHGRDVAVPLSRIAELWMAYYWPFTDAQAPIYQGARAVRGETLRQEISFRPALTALRTEWQRTGQLSSQAADGFFLLTEMRTPRRRATYSLALLQAYNTAVEAIASAVKMPIQHAGPGHWTVFAKPTRFNQLPAGVLTIPGVKPQELCVVVPSTLWEAFHRLSLYVEALCLHEWSLFTENVAQEANQLITRGHVYNLLTSRPDNRRPLSWERNQVDLLLHEQVHFICPWTQKRLTQPQHYDLDHLLPLSVYPVNELWNLLPVDRQFNQHVKRDRVPDATRLLVAEPWLAQAYAMYQKSAPLRKAMLEDASLRFTGLILDGTYAAQLARHAVHFMEEVATARYVSRF</sequence>
<gene>
    <name evidence="2" type="ORF">SAMN06265337_4219</name>
</gene>
<name>A0A212UH95_9BACT</name>
<evidence type="ECO:0000313" key="2">
    <source>
        <dbReference type="EMBL" id="SNC77622.1"/>
    </source>
</evidence>
<proteinExistence type="predicted"/>
<protein>
    <submittedName>
        <fullName evidence="2">HNH endonuclease</fullName>
    </submittedName>
</protein>
<dbReference type="Pfam" id="PF13395">
    <property type="entry name" value="HNH_4"/>
    <property type="match status" value="1"/>
</dbReference>
<dbReference type="OrthoDB" id="7348755at2"/>
<keyword evidence="2" id="KW-0255">Endonuclease</keyword>
<accession>A0A212UH95</accession>
<evidence type="ECO:0000313" key="3">
    <source>
        <dbReference type="Proteomes" id="UP000198131"/>
    </source>
</evidence>
<organism evidence="2 3">
    <name type="scientific">Hymenobacter gelipurpurascens</name>
    <dbReference type="NCBI Taxonomy" id="89968"/>
    <lineage>
        <taxon>Bacteria</taxon>
        <taxon>Pseudomonadati</taxon>
        <taxon>Bacteroidota</taxon>
        <taxon>Cytophagia</taxon>
        <taxon>Cytophagales</taxon>
        <taxon>Hymenobacteraceae</taxon>
        <taxon>Hymenobacter</taxon>
    </lineage>
</organism>
<feature type="domain" description="HNH nuclease" evidence="1">
    <location>
        <begin position="273"/>
        <end position="318"/>
    </location>
</feature>